<feature type="transmembrane region" description="Helical" evidence="1">
    <location>
        <begin position="39"/>
        <end position="60"/>
    </location>
</feature>
<keyword evidence="1" id="KW-0812">Transmembrane</keyword>
<dbReference type="OrthoDB" id="1419682at2"/>
<dbReference type="EMBL" id="WKKH01000004">
    <property type="protein sequence ID" value="MRX75161.1"/>
    <property type="molecule type" value="Genomic_DNA"/>
</dbReference>
<accession>A0A7K0FUS3</accession>
<gene>
    <name evidence="2" type="ORF">GJU39_03585</name>
</gene>
<name>A0A7K0FUS3_9SPHI</name>
<keyword evidence="3" id="KW-1185">Reference proteome</keyword>
<evidence type="ECO:0000256" key="1">
    <source>
        <dbReference type="SAM" id="Phobius"/>
    </source>
</evidence>
<dbReference type="AlphaFoldDB" id="A0A7K0FUS3"/>
<dbReference type="RefSeq" id="WP_154279326.1">
    <property type="nucleotide sequence ID" value="NZ_JBHUJQ010000001.1"/>
</dbReference>
<dbReference type="Proteomes" id="UP000487757">
    <property type="component" value="Unassembled WGS sequence"/>
</dbReference>
<evidence type="ECO:0000313" key="3">
    <source>
        <dbReference type="Proteomes" id="UP000487757"/>
    </source>
</evidence>
<protein>
    <submittedName>
        <fullName evidence="2">Uncharacterized protein</fullName>
    </submittedName>
</protein>
<keyword evidence="1" id="KW-1133">Transmembrane helix</keyword>
<sequence length="407" mass="45257">MDKELIEHITTQLQNHEENYAPGAWERFSEKEEKKRGGFVFWPLWTAAAIILVVSGLFFLNNGKIINKNTIVKSKTEINSTQGTEPKTDHSTHNKITIEEPKIASKKNKAPYDAQPVNIFKSPSNKVENQNPLYVTNQAADKIAAPKINVFENNPDVTSANSRNTEVKVAQEKVKTNNKMTFEDLLALDSKANLGKHVQNQKNQTHKWQQDVYVAPSMGNDSKVNMNYGFSLSYAIANKLSLSSGVSYASVSSTESQNASAPQSLSGKNLESVNAKVSGINVPLELRYKISEKLYTGVGISALAVINNSQQNTYIVNQVQSMASPSANGTTDIRSFIVAEKQTEPQPESKLDPDKYIGFYNFSLGYKQKISKKNNIAIEPFLRLPMKTFSRENLNLTNGGLRLKVDF</sequence>
<evidence type="ECO:0000313" key="2">
    <source>
        <dbReference type="EMBL" id="MRX75161.1"/>
    </source>
</evidence>
<comment type="caution">
    <text evidence="2">The sequence shown here is derived from an EMBL/GenBank/DDBJ whole genome shotgun (WGS) entry which is preliminary data.</text>
</comment>
<organism evidence="2 3">
    <name type="scientific">Pedobacter petrophilus</name>
    <dbReference type="NCBI Taxonomy" id="1908241"/>
    <lineage>
        <taxon>Bacteria</taxon>
        <taxon>Pseudomonadati</taxon>
        <taxon>Bacteroidota</taxon>
        <taxon>Sphingobacteriia</taxon>
        <taxon>Sphingobacteriales</taxon>
        <taxon>Sphingobacteriaceae</taxon>
        <taxon>Pedobacter</taxon>
    </lineage>
</organism>
<keyword evidence="1" id="KW-0472">Membrane</keyword>
<reference evidence="2 3" key="1">
    <citation type="submission" date="2019-11" db="EMBL/GenBank/DDBJ databases">
        <title>Pedobacter petrophilus genome.</title>
        <authorList>
            <person name="Feldbauer M.J."/>
            <person name="Newman J.D."/>
        </authorList>
    </citation>
    <scope>NUCLEOTIDE SEQUENCE [LARGE SCALE GENOMIC DNA]</scope>
    <source>
        <strain evidence="2 3">LMG 29686</strain>
    </source>
</reference>
<proteinExistence type="predicted"/>